<gene>
    <name evidence="2" type="ORF">M407DRAFT_18395</name>
</gene>
<dbReference type="HOGENOM" id="CLU_1603956_0_0_1"/>
<feature type="compositionally biased region" description="Basic and acidic residues" evidence="1">
    <location>
        <begin position="49"/>
        <end position="58"/>
    </location>
</feature>
<evidence type="ECO:0000313" key="3">
    <source>
        <dbReference type="Proteomes" id="UP000054248"/>
    </source>
</evidence>
<reference evidence="3" key="2">
    <citation type="submission" date="2015-01" db="EMBL/GenBank/DDBJ databases">
        <title>Evolutionary Origins and Diversification of the Mycorrhizal Mutualists.</title>
        <authorList>
            <consortium name="DOE Joint Genome Institute"/>
            <consortium name="Mycorrhizal Genomics Consortium"/>
            <person name="Kohler A."/>
            <person name="Kuo A."/>
            <person name="Nagy L.G."/>
            <person name="Floudas D."/>
            <person name="Copeland A."/>
            <person name="Barry K.W."/>
            <person name="Cichocki N."/>
            <person name="Veneault-Fourrey C."/>
            <person name="LaButti K."/>
            <person name="Lindquist E.A."/>
            <person name="Lipzen A."/>
            <person name="Lundell T."/>
            <person name="Morin E."/>
            <person name="Murat C."/>
            <person name="Riley R."/>
            <person name="Ohm R."/>
            <person name="Sun H."/>
            <person name="Tunlid A."/>
            <person name="Henrissat B."/>
            <person name="Grigoriev I.V."/>
            <person name="Hibbett D.S."/>
            <person name="Martin F."/>
        </authorList>
    </citation>
    <scope>NUCLEOTIDE SEQUENCE [LARGE SCALE GENOMIC DNA]</scope>
    <source>
        <strain evidence="3">MUT 4182</strain>
    </source>
</reference>
<dbReference type="AlphaFoldDB" id="A0A0C3MFW7"/>
<protein>
    <submittedName>
        <fullName evidence="2">Uncharacterized protein</fullName>
    </submittedName>
</protein>
<feature type="compositionally biased region" description="Basic and acidic residues" evidence="1">
    <location>
        <begin position="88"/>
        <end position="97"/>
    </location>
</feature>
<keyword evidence="3" id="KW-1185">Reference proteome</keyword>
<dbReference type="EMBL" id="KN822953">
    <property type="protein sequence ID" value="KIO32632.1"/>
    <property type="molecule type" value="Genomic_DNA"/>
</dbReference>
<accession>A0A0C3MFW7</accession>
<evidence type="ECO:0000256" key="1">
    <source>
        <dbReference type="SAM" id="MobiDB-lite"/>
    </source>
</evidence>
<feature type="compositionally biased region" description="Polar residues" evidence="1">
    <location>
        <begin position="1"/>
        <end position="25"/>
    </location>
</feature>
<name>A0A0C3MFW7_9AGAM</name>
<proteinExistence type="predicted"/>
<dbReference type="Proteomes" id="UP000054248">
    <property type="component" value="Unassembled WGS sequence"/>
</dbReference>
<evidence type="ECO:0000313" key="2">
    <source>
        <dbReference type="EMBL" id="KIO32632.1"/>
    </source>
</evidence>
<sequence length="166" mass="17920">MASRQPASSPTISRSGPLNAPSSSPHQHRSRAPPLPSNPSTISNAPEMAGERATRRNLEQPPGKENQKPRTMGAKSLGTTSSKAKPSSKSDLRESQPRRRPLQVQDSTDSESEIPPVRTVAQKTRNDPKSVAPLGLRRQNGVPEGETMSEKGEYVPPAKGSTKRKQ</sequence>
<feature type="region of interest" description="Disordered" evidence="1">
    <location>
        <begin position="1"/>
        <end position="166"/>
    </location>
</feature>
<organism evidence="2 3">
    <name type="scientific">Tulasnella calospora MUT 4182</name>
    <dbReference type="NCBI Taxonomy" id="1051891"/>
    <lineage>
        <taxon>Eukaryota</taxon>
        <taxon>Fungi</taxon>
        <taxon>Dikarya</taxon>
        <taxon>Basidiomycota</taxon>
        <taxon>Agaricomycotina</taxon>
        <taxon>Agaricomycetes</taxon>
        <taxon>Cantharellales</taxon>
        <taxon>Tulasnellaceae</taxon>
        <taxon>Tulasnella</taxon>
    </lineage>
</organism>
<reference evidence="2 3" key="1">
    <citation type="submission" date="2014-04" db="EMBL/GenBank/DDBJ databases">
        <authorList>
            <consortium name="DOE Joint Genome Institute"/>
            <person name="Kuo A."/>
            <person name="Girlanda M."/>
            <person name="Perotto S."/>
            <person name="Kohler A."/>
            <person name="Nagy L.G."/>
            <person name="Floudas D."/>
            <person name="Copeland A."/>
            <person name="Barry K.W."/>
            <person name="Cichocki N."/>
            <person name="Veneault-Fourrey C."/>
            <person name="LaButti K."/>
            <person name="Lindquist E.A."/>
            <person name="Lipzen A."/>
            <person name="Lundell T."/>
            <person name="Morin E."/>
            <person name="Murat C."/>
            <person name="Sun H."/>
            <person name="Tunlid A."/>
            <person name="Henrissat B."/>
            <person name="Grigoriev I.V."/>
            <person name="Hibbett D.S."/>
            <person name="Martin F."/>
            <person name="Nordberg H.P."/>
            <person name="Cantor M.N."/>
            <person name="Hua S.X."/>
        </authorList>
    </citation>
    <scope>NUCLEOTIDE SEQUENCE [LARGE SCALE GENOMIC DNA]</scope>
    <source>
        <strain evidence="2 3">MUT 4182</strain>
    </source>
</reference>